<dbReference type="CDD" id="cd07112">
    <property type="entry name" value="ALDH_GABALDH-PuuC"/>
    <property type="match status" value="1"/>
</dbReference>
<reference evidence="6 7" key="1">
    <citation type="submission" date="2016-07" db="EMBL/GenBank/DDBJ databases">
        <title>Draft Genome Sequence of Oceanisphaera psychrotolerans, isolated from coastal sediment samples.</title>
        <authorList>
            <person name="Zhuo S."/>
            <person name="Ruan Z."/>
        </authorList>
    </citation>
    <scope>NUCLEOTIDE SEQUENCE [LARGE SCALE GENOMIC DNA]</scope>
    <source>
        <strain evidence="6 7">LAM-WHM-ZC</strain>
    </source>
</reference>
<keyword evidence="2 4" id="KW-0560">Oxidoreductase</keyword>
<protein>
    <submittedName>
        <fullName evidence="6">Gamma-glutamyl-gamma-aminobutyraldehyde dehydrogenase</fullName>
    </submittedName>
</protein>
<dbReference type="Gene3D" id="3.40.605.10">
    <property type="entry name" value="Aldehyde Dehydrogenase, Chain A, domain 1"/>
    <property type="match status" value="1"/>
</dbReference>
<evidence type="ECO:0000256" key="3">
    <source>
        <dbReference type="PROSITE-ProRule" id="PRU10007"/>
    </source>
</evidence>
<dbReference type="FunFam" id="3.40.309.10:FF:000012">
    <property type="entry name" value="Betaine aldehyde dehydrogenase"/>
    <property type="match status" value="1"/>
</dbReference>
<comment type="similarity">
    <text evidence="1 4">Belongs to the aldehyde dehydrogenase family.</text>
</comment>
<dbReference type="FunFam" id="3.40.605.10:FF:000001">
    <property type="entry name" value="Aldehyde dehydrogenase 1"/>
    <property type="match status" value="1"/>
</dbReference>
<dbReference type="PANTHER" id="PTHR11699">
    <property type="entry name" value="ALDEHYDE DEHYDROGENASE-RELATED"/>
    <property type="match status" value="1"/>
</dbReference>
<dbReference type="AlphaFoldDB" id="A0A1J4QJN4"/>
<feature type="active site" evidence="3">
    <location>
        <position position="263"/>
    </location>
</feature>
<accession>A0A1J4QJN4</accession>
<dbReference type="Pfam" id="PF00171">
    <property type="entry name" value="Aldedh"/>
    <property type="match status" value="1"/>
</dbReference>
<evidence type="ECO:0000256" key="1">
    <source>
        <dbReference type="ARBA" id="ARBA00009986"/>
    </source>
</evidence>
<dbReference type="InterPro" id="IPR016161">
    <property type="entry name" value="Ald_DH/histidinol_DH"/>
</dbReference>
<dbReference type="EMBL" id="MDKE01000002">
    <property type="protein sequence ID" value="OIN14308.1"/>
    <property type="molecule type" value="Genomic_DNA"/>
</dbReference>
<dbReference type="InterPro" id="IPR016160">
    <property type="entry name" value="Ald_DH_CS_CYS"/>
</dbReference>
<sequence length="494" mass="53485">MSVQVENVFARAKQGELRADAIIVGYTPGNQTLEARDPFDESVIGQVEACTEEQVNLAVAAARTSFEQGEWRKLAPAERKQRMQAWVALLEQNREELAALDCVDGGKPITECLNTDIPETINTLAWYAEAVDKVFGKVAPTGDDTLGLVVNEPIGVVAAVLPWNFPAQMFAWKVGPALVTGNSVIVKPAEQTSLSAWRMVQLAHQAGIPEGALQLVTGLGEQTGMPLGLHPDVDMVSFTGSTEVGRLFLQYSAQSNLKEVVLECGGKSPQLVFDDVEDLDSIVDDVLAAAFWNMGENCSCGSRLLVQKGIKEPLLDKLCSRLSGWKLGDPKDTDTMVGPMVEPVHFNKVKAMVEQAREQGARLRYGGNTPALGAGLFVEPTIFDEVSADMILFRDEVFGPVLAVTEFSTEEEAVSLANQTQYGLAASLYTSHMGRAHRVSRALKAGTVSINCFSEGDITTPFGGYGQSGFGGRDNGLEAMDQYLQKKTIWYNQA</sequence>
<dbReference type="InterPro" id="IPR015590">
    <property type="entry name" value="Aldehyde_DH_dom"/>
</dbReference>
<evidence type="ECO:0000313" key="7">
    <source>
        <dbReference type="Proteomes" id="UP000243073"/>
    </source>
</evidence>
<dbReference type="GO" id="GO:0004030">
    <property type="term" value="F:aldehyde dehydrogenase [NAD(P)+] activity"/>
    <property type="evidence" value="ECO:0007669"/>
    <property type="project" value="UniProtKB-ARBA"/>
</dbReference>
<comment type="caution">
    <text evidence="6">The sequence shown here is derived from an EMBL/GenBank/DDBJ whole genome shotgun (WGS) entry which is preliminary data.</text>
</comment>
<dbReference type="Proteomes" id="UP000243073">
    <property type="component" value="Unassembled WGS sequence"/>
</dbReference>
<proteinExistence type="inferred from homology"/>
<feature type="domain" description="Aldehyde dehydrogenase" evidence="5">
    <location>
        <begin position="30"/>
        <end position="489"/>
    </location>
</feature>
<name>A0A1J4QJN4_9GAMM</name>
<organism evidence="6 7">
    <name type="scientific">Oceanisphaera psychrotolerans</name>
    <dbReference type="NCBI Taxonomy" id="1414654"/>
    <lineage>
        <taxon>Bacteria</taxon>
        <taxon>Pseudomonadati</taxon>
        <taxon>Pseudomonadota</taxon>
        <taxon>Gammaproteobacteria</taxon>
        <taxon>Aeromonadales</taxon>
        <taxon>Aeromonadaceae</taxon>
        <taxon>Oceanisphaera</taxon>
    </lineage>
</organism>
<dbReference type="SUPFAM" id="SSF53720">
    <property type="entry name" value="ALDH-like"/>
    <property type="match status" value="1"/>
</dbReference>
<evidence type="ECO:0000313" key="6">
    <source>
        <dbReference type="EMBL" id="OIN14308.1"/>
    </source>
</evidence>
<dbReference type="PROSITE" id="PS00070">
    <property type="entry name" value="ALDEHYDE_DEHYDR_CYS"/>
    <property type="match status" value="1"/>
</dbReference>
<dbReference type="InterPro" id="IPR029510">
    <property type="entry name" value="Ald_DH_CS_GLU"/>
</dbReference>
<gene>
    <name evidence="6" type="ORF">BFR47_08455</name>
</gene>
<dbReference type="InterPro" id="IPR016163">
    <property type="entry name" value="Ald_DH_C"/>
</dbReference>
<dbReference type="PROSITE" id="PS00687">
    <property type="entry name" value="ALDEHYDE_DEHYDR_GLU"/>
    <property type="match status" value="1"/>
</dbReference>
<keyword evidence="7" id="KW-1185">Reference proteome</keyword>
<dbReference type="RefSeq" id="WP_071471298.1">
    <property type="nucleotide sequence ID" value="NZ_MDKE01000002.1"/>
</dbReference>
<dbReference type="InterPro" id="IPR016162">
    <property type="entry name" value="Ald_DH_N"/>
</dbReference>
<dbReference type="Gene3D" id="3.40.309.10">
    <property type="entry name" value="Aldehyde Dehydrogenase, Chain A, domain 2"/>
    <property type="match status" value="1"/>
</dbReference>
<evidence type="ECO:0000256" key="4">
    <source>
        <dbReference type="RuleBase" id="RU003345"/>
    </source>
</evidence>
<evidence type="ECO:0000256" key="2">
    <source>
        <dbReference type="ARBA" id="ARBA00023002"/>
    </source>
</evidence>
<evidence type="ECO:0000259" key="5">
    <source>
        <dbReference type="Pfam" id="PF00171"/>
    </source>
</evidence>
<dbReference type="OrthoDB" id="9812625at2"/>
<dbReference type="STRING" id="1414654.BFR47_08455"/>